<dbReference type="InterPro" id="IPR002692">
    <property type="entry name" value="S45"/>
</dbReference>
<keyword evidence="2" id="KW-1133">Transmembrane helix</keyword>
<dbReference type="PANTHER" id="PTHR34218">
    <property type="entry name" value="PEPTIDASE S45 PENICILLIN AMIDASE"/>
    <property type="match status" value="1"/>
</dbReference>
<dbReference type="OMA" id="WDIFERE"/>
<dbReference type="Gene3D" id="1.10.439.10">
    <property type="entry name" value="Penicillin Amidohydrolase, domain 1"/>
    <property type="match status" value="1"/>
</dbReference>
<dbReference type="InterPro" id="IPR043147">
    <property type="entry name" value="Penicillin_amidase_A-knob"/>
</dbReference>
<dbReference type="PIRSF" id="PIRSF001227">
    <property type="entry name" value="Pen_acylase"/>
    <property type="match status" value="1"/>
</dbReference>
<evidence type="ECO:0000256" key="1">
    <source>
        <dbReference type="ARBA" id="ARBA00006586"/>
    </source>
</evidence>
<feature type="transmembrane region" description="Helical" evidence="2">
    <location>
        <begin position="112"/>
        <end position="131"/>
    </location>
</feature>
<dbReference type="RefSeq" id="XP_004340410.1">
    <property type="nucleotide sequence ID" value="XM_004340362.1"/>
</dbReference>
<sequence>MKGGALLALLVALGIGVGVYYFRTHVLEDSAWEHTLELDSSSIRLKRNPANGGIFEIYGKDHLDYARALGYVHAKDRLVQMELQRLAGQGRLSEALKSDVGLIAVDTYFRSLKYVGVLLLLLLLLLLLAFVQDAREAVPKLAADAKAFLDAYCRGVNFYLDEHSNFWEQPIDGVSMDALRAIFPTQLKNVETEVVDCIKEADLQIPTIPVEVKFAPYIPAFKASNNWVIGPQLTKSGSPLQCYDPHLDIARLPAIWYEFVFHYETPAKRYLMGVSVPGMPGIFFGRNNDVTFGVTYGFMDQIDFFFERVQNGKYLREVETTDEQGNKVVRQEWHEFQVRKEILKQKEGADVELVFYENDNGVIERKSYTGPLPDGLHLTRKWAWREFEASDTSVLYPPPSDIKTVAEFHDIARNVPLSANWLNADRQGNIGYQQSGRLPARDPSVNSALPLLGWKASHRWNGSVDTNQLLQVINPAKGYLATANDDLQNPAPGAPKAINYHMGFYRVSRINELIENKGKDHLETPDNGKPTWDEEDMKRFQLDVYSKQGEYYMELLAPILKAKPNCTSCRTLLEWDGRFSTDSVGATVFTQFREALLDKLFGENVFAKDVWMHMTRESGVMLVFQWYFDRVLLWDIFEREGIKNAFFDFTEDNAYIRYLWNEFLADHEDATTGKPGREGKDAAAQARRSQLLERVVDEYLVPRNVTRERTYGSDHAMMMKNIFFDGKLPGSVALGLDVGPVPLAGSGSTVNQGSLFREQGREQSFCPSYRFITDLAQDWAYTAIPGAISGRRFSGLYMDFSFFRGLYKKVSAA</sequence>
<evidence type="ECO:0000313" key="3">
    <source>
        <dbReference type="EMBL" id="ELR18382.1"/>
    </source>
</evidence>
<keyword evidence="4" id="KW-1185">Reference proteome</keyword>
<dbReference type="SUPFAM" id="SSF56235">
    <property type="entry name" value="N-terminal nucleophile aminohydrolases (Ntn hydrolases)"/>
    <property type="match status" value="1"/>
</dbReference>
<dbReference type="EMBL" id="KB007956">
    <property type="protein sequence ID" value="ELR18382.1"/>
    <property type="molecule type" value="Genomic_DNA"/>
</dbReference>
<dbReference type="OrthoDB" id="330152at2759"/>
<dbReference type="Gene3D" id="3.60.20.10">
    <property type="entry name" value="Glutamine Phosphoribosylpyrophosphate, subunit 1, domain 1"/>
    <property type="match status" value="3"/>
</dbReference>
<dbReference type="GO" id="GO:0017000">
    <property type="term" value="P:antibiotic biosynthetic process"/>
    <property type="evidence" value="ECO:0007669"/>
    <property type="project" value="InterPro"/>
</dbReference>
<dbReference type="GeneID" id="14919147"/>
<name>L8GZI2_ACACF</name>
<dbReference type="MEROPS" id="S45.003"/>
<proteinExistence type="inferred from homology"/>
<dbReference type="VEuPathDB" id="AmoebaDB:ACA1_137430"/>
<comment type="similarity">
    <text evidence="1">Belongs to the peptidase S45 family.</text>
</comment>
<reference evidence="3 4" key="1">
    <citation type="journal article" date="2013" name="Genome Biol.">
        <title>Genome of Acanthamoeba castellanii highlights extensive lateral gene transfer and early evolution of tyrosine kinase signaling.</title>
        <authorList>
            <person name="Clarke M."/>
            <person name="Lohan A.J."/>
            <person name="Liu B."/>
            <person name="Lagkouvardos I."/>
            <person name="Roy S."/>
            <person name="Zafar N."/>
            <person name="Bertelli C."/>
            <person name="Schilde C."/>
            <person name="Kianianmomeni A."/>
            <person name="Burglin T.R."/>
            <person name="Frech C."/>
            <person name="Turcotte B."/>
            <person name="Kopec K.O."/>
            <person name="Synnott J.M."/>
            <person name="Choo C."/>
            <person name="Paponov I."/>
            <person name="Finkler A."/>
            <person name="Soon Heng Tan C."/>
            <person name="Hutchins A.P."/>
            <person name="Weinmeier T."/>
            <person name="Rattei T."/>
            <person name="Chu J.S."/>
            <person name="Gimenez G."/>
            <person name="Irimia M."/>
            <person name="Rigden D.J."/>
            <person name="Fitzpatrick D.A."/>
            <person name="Lorenzo-Morales J."/>
            <person name="Bateman A."/>
            <person name="Chiu C.H."/>
            <person name="Tang P."/>
            <person name="Hegemann P."/>
            <person name="Fromm H."/>
            <person name="Raoult D."/>
            <person name="Greub G."/>
            <person name="Miranda-Saavedra D."/>
            <person name="Chen N."/>
            <person name="Nash P."/>
            <person name="Ginger M.L."/>
            <person name="Horn M."/>
            <person name="Schaap P."/>
            <person name="Caler L."/>
            <person name="Loftus B."/>
        </authorList>
    </citation>
    <scope>NUCLEOTIDE SEQUENCE [LARGE SCALE GENOMIC DNA]</scope>
    <source>
        <strain evidence="3 4">Neff</strain>
    </source>
</reference>
<dbReference type="InterPro" id="IPR023343">
    <property type="entry name" value="Penicillin_amidase_dom1"/>
</dbReference>
<dbReference type="Proteomes" id="UP000011083">
    <property type="component" value="Unassembled WGS sequence"/>
</dbReference>
<dbReference type="AlphaFoldDB" id="L8GZI2"/>
<dbReference type="InterPro" id="IPR029055">
    <property type="entry name" value="Ntn_hydrolases_N"/>
</dbReference>
<evidence type="ECO:0000313" key="4">
    <source>
        <dbReference type="Proteomes" id="UP000011083"/>
    </source>
</evidence>
<dbReference type="KEGG" id="acan:ACA1_137430"/>
<dbReference type="InterPro" id="IPR014395">
    <property type="entry name" value="Pen/GL7ACA/AHL_acylase"/>
</dbReference>
<accession>L8GZI2</accession>
<organism evidence="3 4">
    <name type="scientific">Acanthamoeba castellanii (strain ATCC 30010 / Neff)</name>
    <dbReference type="NCBI Taxonomy" id="1257118"/>
    <lineage>
        <taxon>Eukaryota</taxon>
        <taxon>Amoebozoa</taxon>
        <taxon>Discosea</taxon>
        <taxon>Longamoebia</taxon>
        <taxon>Centramoebida</taxon>
        <taxon>Acanthamoebidae</taxon>
        <taxon>Acanthamoeba</taxon>
    </lineage>
</organism>
<dbReference type="Pfam" id="PF01804">
    <property type="entry name" value="Penicil_amidase"/>
    <property type="match status" value="1"/>
</dbReference>
<keyword evidence="2" id="KW-0472">Membrane</keyword>
<gene>
    <name evidence="3" type="ORF">ACA1_137430</name>
</gene>
<protein>
    <submittedName>
        <fullName evidence="3">Penicillin acylase</fullName>
    </submittedName>
</protein>
<evidence type="ECO:0000256" key="2">
    <source>
        <dbReference type="SAM" id="Phobius"/>
    </source>
</evidence>
<dbReference type="Gene3D" id="1.10.1400.10">
    <property type="match status" value="1"/>
</dbReference>
<dbReference type="PANTHER" id="PTHR34218:SF4">
    <property type="entry name" value="ACYL-HOMOSERINE LACTONE ACYLASE QUIP"/>
    <property type="match status" value="1"/>
</dbReference>
<keyword evidence="2" id="KW-0812">Transmembrane</keyword>
<dbReference type="GO" id="GO:0016811">
    <property type="term" value="F:hydrolase activity, acting on carbon-nitrogen (but not peptide) bonds, in linear amides"/>
    <property type="evidence" value="ECO:0007669"/>
    <property type="project" value="InterPro"/>
</dbReference>